<proteinExistence type="predicted"/>
<evidence type="ECO:0000256" key="5">
    <source>
        <dbReference type="PROSITE-ProRule" id="PRU00205"/>
    </source>
</evidence>
<dbReference type="AlphaFoldDB" id="A0AAV2SBS6"/>
<reference evidence="8 9" key="1">
    <citation type="submission" date="2024-05" db="EMBL/GenBank/DDBJ databases">
        <authorList>
            <person name="Wallberg A."/>
        </authorList>
    </citation>
    <scope>NUCLEOTIDE SEQUENCE [LARGE SCALE GENOMIC DNA]</scope>
</reference>
<feature type="domain" description="TLC" evidence="7">
    <location>
        <begin position="41"/>
        <end position="235"/>
    </location>
</feature>
<comment type="caution">
    <text evidence="8">The sequence shown here is derived from an EMBL/GenBank/DDBJ whole genome shotgun (WGS) entry which is preliminary data.</text>
</comment>
<dbReference type="InterPro" id="IPR006634">
    <property type="entry name" value="TLC-dom"/>
</dbReference>
<feature type="transmembrane region" description="Helical" evidence="6">
    <location>
        <begin position="6"/>
        <end position="22"/>
    </location>
</feature>
<feature type="transmembrane region" description="Helical" evidence="6">
    <location>
        <begin position="128"/>
        <end position="147"/>
    </location>
</feature>
<keyword evidence="9" id="KW-1185">Reference proteome</keyword>
<organism evidence="8 9">
    <name type="scientific">Meganyctiphanes norvegica</name>
    <name type="common">Northern krill</name>
    <name type="synonym">Thysanopoda norvegica</name>
    <dbReference type="NCBI Taxonomy" id="48144"/>
    <lineage>
        <taxon>Eukaryota</taxon>
        <taxon>Metazoa</taxon>
        <taxon>Ecdysozoa</taxon>
        <taxon>Arthropoda</taxon>
        <taxon>Crustacea</taxon>
        <taxon>Multicrustacea</taxon>
        <taxon>Malacostraca</taxon>
        <taxon>Eumalacostraca</taxon>
        <taxon>Eucarida</taxon>
        <taxon>Euphausiacea</taxon>
        <taxon>Euphausiidae</taxon>
        <taxon>Meganyctiphanes</taxon>
    </lineage>
</organism>
<dbReference type="GO" id="GO:0055088">
    <property type="term" value="P:lipid homeostasis"/>
    <property type="evidence" value="ECO:0007669"/>
    <property type="project" value="TreeGrafter"/>
</dbReference>
<evidence type="ECO:0000259" key="7">
    <source>
        <dbReference type="PROSITE" id="PS50922"/>
    </source>
</evidence>
<dbReference type="Proteomes" id="UP001497623">
    <property type="component" value="Unassembled WGS sequence"/>
</dbReference>
<feature type="transmembrane region" description="Helical" evidence="6">
    <location>
        <begin position="43"/>
        <end position="68"/>
    </location>
</feature>
<dbReference type="PANTHER" id="PTHR13439">
    <property type="entry name" value="CT120 PROTEIN"/>
    <property type="match status" value="1"/>
</dbReference>
<dbReference type="PROSITE" id="PS50922">
    <property type="entry name" value="TLC"/>
    <property type="match status" value="1"/>
</dbReference>
<feature type="non-terminal residue" evidence="8">
    <location>
        <position position="235"/>
    </location>
</feature>
<evidence type="ECO:0000313" key="9">
    <source>
        <dbReference type="Proteomes" id="UP001497623"/>
    </source>
</evidence>
<keyword evidence="2 5" id="KW-0812">Transmembrane</keyword>
<feature type="transmembrane region" description="Helical" evidence="6">
    <location>
        <begin position="186"/>
        <end position="208"/>
    </location>
</feature>
<evidence type="ECO:0000256" key="3">
    <source>
        <dbReference type="ARBA" id="ARBA00022989"/>
    </source>
</evidence>
<name>A0AAV2SBS6_MEGNR</name>
<feature type="transmembrane region" description="Helical" evidence="6">
    <location>
        <begin position="74"/>
        <end position="95"/>
    </location>
</feature>
<evidence type="ECO:0000256" key="6">
    <source>
        <dbReference type="SAM" id="Phobius"/>
    </source>
</evidence>
<evidence type="ECO:0000313" key="8">
    <source>
        <dbReference type="EMBL" id="CAL4172912.1"/>
    </source>
</evidence>
<comment type="subcellular location">
    <subcellularLocation>
        <location evidence="1">Membrane</location>
        <topology evidence="1">Multi-pass membrane protein</topology>
    </subcellularLocation>
</comment>
<dbReference type="GO" id="GO:0005783">
    <property type="term" value="C:endoplasmic reticulum"/>
    <property type="evidence" value="ECO:0007669"/>
    <property type="project" value="TreeGrafter"/>
</dbReference>
<dbReference type="Pfam" id="PF03798">
    <property type="entry name" value="TRAM_LAG1_CLN8"/>
    <property type="match status" value="1"/>
</dbReference>
<dbReference type="SMART" id="SM00724">
    <property type="entry name" value="TLC"/>
    <property type="match status" value="1"/>
</dbReference>
<dbReference type="PANTHER" id="PTHR13439:SF66">
    <property type="entry name" value="BCDNA.GH12326"/>
    <property type="match status" value="1"/>
</dbReference>
<dbReference type="EMBL" id="CAXKWB010052462">
    <property type="protein sequence ID" value="CAL4172912.1"/>
    <property type="molecule type" value="Genomic_DNA"/>
</dbReference>
<accession>A0AAV2SBS6</accession>
<feature type="transmembrane region" description="Helical" evidence="6">
    <location>
        <begin position="153"/>
        <end position="174"/>
    </location>
</feature>
<keyword evidence="3 6" id="KW-1133">Transmembrane helix</keyword>
<evidence type="ECO:0000256" key="4">
    <source>
        <dbReference type="ARBA" id="ARBA00023136"/>
    </source>
</evidence>
<evidence type="ECO:0000256" key="2">
    <source>
        <dbReference type="ARBA" id="ARBA00022692"/>
    </source>
</evidence>
<protein>
    <recommendedName>
        <fullName evidence="7">TLC domain-containing protein</fullName>
    </recommendedName>
</protein>
<evidence type="ECO:0000256" key="1">
    <source>
        <dbReference type="ARBA" id="ARBA00004141"/>
    </source>
</evidence>
<dbReference type="GO" id="GO:0016020">
    <property type="term" value="C:membrane"/>
    <property type="evidence" value="ECO:0007669"/>
    <property type="project" value="UniProtKB-SubCell"/>
</dbReference>
<keyword evidence="4 5" id="KW-0472">Membrane</keyword>
<sequence length="235" mass="26247">MVWAGALASLGSGIAFAGLFLISEHLLTKRYLEKSLNLSHKHVLNICEAIVSGFQATLSSICGVIVVTSCCHDVMWAVHPLASWYAWIAAGYFTYDIWAMYKVYFSSLATVPTSTFELFKGFIKRRTLLIAHHVILITVLFPVLVYRSGLGDFFVGCFFCVELSGPFTNGRVILSRLGLKNSRLYLLNGIAMIVTFALCRILVFPYMYLAYGDQYNLDVMGVIRKIPLHCNLGCM</sequence>
<dbReference type="InterPro" id="IPR050846">
    <property type="entry name" value="TLCD"/>
</dbReference>
<gene>
    <name evidence="8" type="ORF">MNOR_LOCUS34333</name>
</gene>